<proteinExistence type="predicted"/>
<keyword evidence="1" id="KW-0812">Transmembrane</keyword>
<dbReference type="Proteomes" id="UP000187412">
    <property type="component" value="Unassembled WGS sequence"/>
</dbReference>
<dbReference type="Pfam" id="PF10694">
    <property type="entry name" value="DUF2500"/>
    <property type="match status" value="1"/>
</dbReference>
<dbReference type="InterPro" id="IPR019635">
    <property type="entry name" value="DUF2500"/>
</dbReference>
<name>A0ABX3HC19_PAEBO</name>
<evidence type="ECO:0000256" key="1">
    <source>
        <dbReference type="SAM" id="Phobius"/>
    </source>
</evidence>
<evidence type="ECO:0000313" key="3">
    <source>
        <dbReference type="Proteomes" id="UP000187412"/>
    </source>
</evidence>
<keyword evidence="1" id="KW-1133">Transmembrane helix</keyword>
<evidence type="ECO:0008006" key="4">
    <source>
        <dbReference type="Google" id="ProtNLM"/>
    </source>
</evidence>
<reference evidence="2 3" key="1">
    <citation type="submission" date="2016-10" db="EMBL/GenBank/DDBJ databases">
        <title>Paenibacillus species isolates.</title>
        <authorList>
            <person name="Beno S.M."/>
        </authorList>
    </citation>
    <scope>NUCLEOTIDE SEQUENCE [LARGE SCALE GENOMIC DNA]</scope>
    <source>
        <strain evidence="2 3">FSL H7-0744</strain>
    </source>
</reference>
<dbReference type="Gene3D" id="2.40.50.660">
    <property type="match status" value="1"/>
</dbReference>
<evidence type="ECO:0000313" key="2">
    <source>
        <dbReference type="EMBL" id="OMD46916.1"/>
    </source>
</evidence>
<feature type="transmembrane region" description="Helical" evidence="1">
    <location>
        <begin position="7"/>
        <end position="27"/>
    </location>
</feature>
<keyword evidence="3" id="KW-1185">Reference proteome</keyword>
<gene>
    <name evidence="2" type="ORF">BSK56_15195</name>
</gene>
<dbReference type="EMBL" id="MPTB01000018">
    <property type="protein sequence ID" value="OMD46916.1"/>
    <property type="molecule type" value="Genomic_DNA"/>
</dbReference>
<sequence length="114" mass="12644">MPLFFKLMFLLVIGIFIFVIIKSIGIWSSNNASPLVSAYASAVTKRTEVWGGSGDSGAHTSYYVTFEFQDGRRVELQVPNKAFGLIVEGDRGELVYQGTRFKGFEHPGFQNTEG</sequence>
<comment type="caution">
    <text evidence="2">The sequence shown here is derived from an EMBL/GenBank/DDBJ whole genome shotgun (WGS) entry which is preliminary data.</text>
</comment>
<protein>
    <recommendedName>
        <fullName evidence="4">DUF2500 domain-containing protein</fullName>
    </recommendedName>
</protein>
<keyword evidence="1" id="KW-0472">Membrane</keyword>
<organism evidence="2 3">
    <name type="scientific">Paenibacillus borealis</name>
    <dbReference type="NCBI Taxonomy" id="160799"/>
    <lineage>
        <taxon>Bacteria</taxon>
        <taxon>Bacillati</taxon>
        <taxon>Bacillota</taxon>
        <taxon>Bacilli</taxon>
        <taxon>Bacillales</taxon>
        <taxon>Paenibacillaceae</taxon>
        <taxon>Paenibacillus</taxon>
    </lineage>
</organism>
<accession>A0ABX3HC19</accession>